<feature type="domain" description="D-apionate lactonase C-terminal" evidence="3">
    <location>
        <begin position="593"/>
        <end position="670"/>
    </location>
</feature>
<dbReference type="InterPro" id="IPR058788">
    <property type="entry name" value="ApnL_N"/>
</dbReference>
<feature type="domain" description="D-apionate lactonase TIM barrel" evidence="2">
    <location>
        <begin position="461"/>
        <end position="580"/>
    </location>
</feature>
<dbReference type="InterPro" id="IPR058787">
    <property type="entry name" value="ApnL_M"/>
</dbReference>
<name>A0A0T9TQX9_YERAE</name>
<gene>
    <name evidence="4" type="ORF">ERS008460_01405</name>
</gene>
<protein>
    <submittedName>
        <fullName evidence="4">Uncharacterized protein</fullName>
    </submittedName>
</protein>
<dbReference type="Pfam" id="PF25839">
    <property type="entry name" value="Apionate_lact_C"/>
    <property type="match status" value="1"/>
</dbReference>
<evidence type="ECO:0000313" key="4">
    <source>
        <dbReference type="EMBL" id="CNK95548.1"/>
    </source>
</evidence>
<organism evidence="4 5">
    <name type="scientific">Yersinia aleksiciae</name>
    <dbReference type="NCBI Taxonomy" id="263819"/>
    <lineage>
        <taxon>Bacteria</taxon>
        <taxon>Pseudomonadati</taxon>
        <taxon>Pseudomonadota</taxon>
        <taxon>Gammaproteobacteria</taxon>
        <taxon>Enterobacterales</taxon>
        <taxon>Yersiniaceae</taxon>
        <taxon>Yersinia</taxon>
    </lineage>
</organism>
<proteinExistence type="predicted"/>
<evidence type="ECO:0000259" key="2">
    <source>
        <dbReference type="Pfam" id="PF25838"/>
    </source>
</evidence>
<evidence type="ECO:0000313" key="5">
    <source>
        <dbReference type="Proteomes" id="UP000040088"/>
    </source>
</evidence>
<dbReference type="Pfam" id="PF25837">
    <property type="entry name" value="Apionate_lact_N"/>
    <property type="match status" value="1"/>
</dbReference>
<dbReference type="Pfam" id="PF25838">
    <property type="entry name" value="Apionate_lact_M"/>
    <property type="match status" value="2"/>
</dbReference>
<evidence type="ECO:0000259" key="1">
    <source>
        <dbReference type="Pfam" id="PF25837"/>
    </source>
</evidence>
<dbReference type="AlphaFoldDB" id="A0A0T9TQX9"/>
<dbReference type="InterPro" id="IPR058789">
    <property type="entry name" value="ApnL_C"/>
</dbReference>
<accession>A0A0T9TQX9</accession>
<sequence>MSRAVFLTGTSAIEAAKQTLSATSLSAEFDHGALRWIRWRGVEILRALTFLVRTPGWGTPEPQISGLNIQQSDDTFEVSYQAHYTNGSEQLRVNIRFTGRSDGALSASARIAAETPFATNRTGFVVLYPLVGFAGSAVQVEHAEGASEELTIPDAISPGQPIFNIRAMTHRPIKHLSVVTRFEGDTFEAEDHRNWSDASFKIYSRPIGLPYPYHLQPEQVSHQSVIIHISDNAIPSDEQPVIKTAASAQVAVGAVTKQVIPAIGLGLSADESADAIAHAPQLAQIGPVHLLLRYDPAAQHKSEHLAAASQLASRTHLPVAFELLLTASHDPAPEIAQAAQLLKDVGIAPLSVAIFPKIDERSFQPGETRPPSPSDVDIYREAKKAFPAIPIGGGSPAFFTEFNRKRPSIGAFDFITHATTPTVHAADDASVIETLQSLPHIIRSARQIICAEKQIGGSEKQILGSEKQIARNVPYRIGPIGIGARLNPYGSGPVANPDSARVGLAANDPRQRGLFAAAWHVGYAATIAKHGVDTLVLGAPTGPFGVISTQQRYAREWWDTQEEGSVYPLFHVVADLASGSGKPRLEVASDSEKLAVIGWQEGKENVLLMANLASEPVNVTLADVGVAQVRILDVAHSEQAALSPQHFRQESDVRDIGQGLTLDAYAVARIHYQR</sequence>
<feature type="domain" description="D-apionate lactonase N-terminal" evidence="1">
    <location>
        <begin position="7"/>
        <end position="231"/>
    </location>
</feature>
<evidence type="ECO:0000259" key="3">
    <source>
        <dbReference type="Pfam" id="PF25839"/>
    </source>
</evidence>
<dbReference type="Proteomes" id="UP000040088">
    <property type="component" value="Unassembled WGS sequence"/>
</dbReference>
<reference evidence="5" key="1">
    <citation type="submission" date="2015-03" db="EMBL/GenBank/DDBJ databases">
        <authorList>
            <consortium name="Pathogen Informatics"/>
        </authorList>
    </citation>
    <scope>NUCLEOTIDE SEQUENCE [LARGE SCALE GENOMIC DNA]</scope>
    <source>
        <strain evidence="5">IP27925</strain>
    </source>
</reference>
<dbReference type="RefSeq" id="WP_050125746.1">
    <property type="nucleotide sequence ID" value="NZ_CQEM01000005.1"/>
</dbReference>
<dbReference type="EMBL" id="CQEM01000005">
    <property type="protein sequence ID" value="CNK95548.1"/>
    <property type="molecule type" value="Genomic_DNA"/>
</dbReference>
<feature type="domain" description="D-apionate lactonase TIM barrel" evidence="2">
    <location>
        <begin position="263"/>
        <end position="450"/>
    </location>
</feature>